<evidence type="ECO:0000313" key="2">
    <source>
        <dbReference type="Proteomes" id="UP000281474"/>
    </source>
</evidence>
<comment type="caution">
    <text evidence="1">The sequence shown here is derived from an EMBL/GenBank/DDBJ whole genome shotgun (WGS) entry which is preliminary data.</text>
</comment>
<protein>
    <recommendedName>
        <fullName evidence="3">Tetratricopeptide repeat protein</fullName>
    </recommendedName>
</protein>
<organism evidence="1 2">
    <name type="scientific">Parashewanella curva</name>
    <dbReference type="NCBI Taxonomy" id="2338552"/>
    <lineage>
        <taxon>Bacteria</taxon>
        <taxon>Pseudomonadati</taxon>
        <taxon>Pseudomonadota</taxon>
        <taxon>Gammaproteobacteria</taxon>
        <taxon>Alteromonadales</taxon>
        <taxon>Shewanellaceae</taxon>
        <taxon>Parashewanella</taxon>
    </lineage>
</organism>
<dbReference type="RefSeq" id="WP_121838851.1">
    <property type="nucleotide sequence ID" value="NZ_ML014774.1"/>
</dbReference>
<dbReference type="AlphaFoldDB" id="A0A3L8PZ66"/>
<sequence length="528" mass="59794">MYWDNFTKLIARLRHVFHLMTFFLLVSHSVLAIEQGGSVKIKVYGDHILIPVTFKTAGLTKQTHIILDYGNHEAFGLHENVYNSLGPRLGKNETTLKVNFESFGIEVPVKDITSKSAGSTSMDRLTARYDVELQNIDIAAIIGYPILKKYSIKLNLNKNEIQFTPSSIDHASKAQQRADVYISDLSVFQNNVYVPISANGKPIGTMELNTVGYHTVIDPEVGNKFNIIKDIKLGNTDAYAMLSEMVAIRKQTLPEAVVVTQPPQKQGEKPKVIYQQEFPKVRVMKAGLSLWRGYEVEFDPQIGFIALTRVVDNQYSDADAAFYEASYKKSWNKLKAFIDAFPYDRNVEEAVAEMAEVGLATNVSHDDFIQVIDQGAEIQKTRAKASYYFGFAWLANQAKFNKKHNEIVISLGKKALEYVSRAQSPKDREPLQRMLGDAYLNKNDAHTAWKYFLSASFNGDPDQEVLTRMGLAKTYAVLKRYRRAYSNYQRVARLIPAQFHEEVGLTKAMADVRKHLKPNDPLLEKNND</sequence>
<name>A0A3L8PZ66_9GAMM</name>
<dbReference type="Gene3D" id="1.25.40.10">
    <property type="entry name" value="Tetratricopeptide repeat domain"/>
    <property type="match status" value="1"/>
</dbReference>
<dbReference type="SUPFAM" id="SSF81901">
    <property type="entry name" value="HCP-like"/>
    <property type="match status" value="1"/>
</dbReference>
<keyword evidence="2" id="KW-1185">Reference proteome</keyword>
<reference evidence="1 2" key="1">
    <citation type="submission" date="2018-09" db="EMBL/GenBank/DDBJ databases">
        <title>Phylogeny of the Shewanellaceae, and recommendation for two new genera, Pseudoshewanella and Parashewanella.</title>
        <authorList>
            <person name="Wang G."/>
        </authorList>
    </citation>
    <scope>NUCLEOTIDE SEQUENCE [LARGE SCALE GENOMIC DNA]</scope>
    <source>
        <strain evidence="1 2">C51</strain>
    </source>
</reference>
<evidence type="ECO:0008006" key="3">
    <source>
        <dbReference type="Google" id="ProtNLM"/>
    </source>
</evidence>
<dbReference type="EMBL" id="QZEI01000025">
    <property type="protein sequence ID" value="RLV59883.1"/>
    <property type="molecule type" value="Genomic_DNA"/>
</dbReference>
<evidence type="ECO:0000313" key="1">
    <source>
        <dbReference type="EMBL" id="RLV59883.1"/>
    </source>
</evidence>
<dbReference type="Proteomes" id="UP000281474">
    <property type="component" value="Unassembled WGS sequence"/>
</dbReference>
<dbReference type="InterPro" id="IPR011990">
    <property type="entry name" value="TPR-like_helical_dom_sf"/>
</dbReference>
<proteinExistence type="predicted"/>
<accession>A0A3L8PZ66</accession>
<gene>
    <name evidence="1" type="ORF">D5018_09950</name>
</gene>